<organism evidence="1">
    <name type="scientific">viral metagenome</name>
    <dbReference type="NCBI Taxonomy" id="1070528"/>
    <lineage>
        <taxon>unclassified sequences</taxon>
        <taxon>metagenomes</taxon>
        <taxon>organismal metagenomes</taxon>
    </lineage>
</organism>
<name>A0A6C0B7X5_9ZZZZ</name>
<proteinExistence type="predicted"/>
<protein>
    <submittedName>
        <fullName evidence="1">Uncharacterized protein</fullName>
    </submittedName>
</protein>
<reference evidence="1" key="1">
    <citation type="journal article" date="2020" name="Nature">
        <title>Giant virus diversity and host interactions through global metagenomics.</title>
        <authorList>
            <person name="Schulz F."/>
            <person name="Roux S."/>
            <person name="Paez-Espino D."/>
            <person name="Jungbluth S."/>
            <person name="Walsh D.A."/>
            <person name="Denef V.J."/>
            <person name="McMahon K.D."/>
            <person name="Konstantinidis K.T."/>
            <person name="Eloe-Fadrosh E.A."/>
            <person name="Kyrpides N.C."/>
            <person name="Woyke T."/>
        </authorList>
    </citation>
    <scope>NUCLEOTIDE SEQUENCE</scope>
    <source>
        <strain evidence="1">GVMAG-M-3300010157-4</strain>
    </source>
</reference>
<accession>A0A6C0B7X5</accession>
<evidence type="ECO:0000313" key="1">
    <source>
        <dbReference type="EMBL" id="QHS87588.1"/>
    </source>
</evidence>
<dbReference type="EMBL" id="MN739083">
    <property type="protein sequence ID" value="QHS87588.1"/>
    <property type="molecule type" value="Genomic_DNA"/>
</dbReference>
<dbReference type="AlphaFoldDB" id="A0A6C0B7X5"/>
<sequence length="54" mass="5750">MASIRVGNGINTNLSGSALDQPGIGSFYYTIWMQSDKVGTFPEMAASLIVLKVV</sequence>